<dbReference type="SUPFAM" id="SSF48452">
    <property type="entry name" value="TPR-like"/>
    <property type="match status" value="2"/>
</dbReference>
<dbReference type="PROSITE" id="PS50005">
    <property type="entry name" value="TPR"/>
    <property type="match status" value="1"/>
</dbReference>
<dbReference type="Gene3D" id="1.25.40.10">
    <property type="entry name" value="Tetratricopeptide repeat domain"/>
    <property type="match status" value="3"/>
</dbReference>
<feature type="repeat" description="TPR" evidence="1">
    <location>
        <begin position="400"/>
        <end position="433"/>
    </location>
</feature>
<dbReference type="SMART" id="SM00028">
    <property type="entry name" value="TPR"/>
    <property type="match status" value="5"/>
</dbReference>
<protein>
    <submittedName>
        <fullName evidence="2">Uncharacterized protein</fullName>
    </submittedName>
</protein>
<dbReference type="EMBL" id="DMND01000044">
    <property type="protein sequence ID" value="HAN26573.1"/>
    <property type="molecule type" value="Genomic_DNA"/>
</dbReference>
<keyword evidence="1" id="KW-0802">TPR repeat</keyword>
<dbReference type="InterPro" id="IPR019734">
    <property type="entry name" value="TPR_rpt"/>
</dbReference>
<dbReference type="Proteomes" id="UP000259273">
    <property type="component" value="Unassembled WGS sequence"/>
</dbReference>
<dbReference type="PANTHER" id="PTHR12558">
    <property type="entry name" value="CELL DIVISION CYCLE 16,23,27"/>
    <property type="match status" value="1"/>
</dbReference>
<dbReference type="STRING" id="1121937.GCA_000423125_02991"/>
<dbReference type="InterPro" id="IPR011990">
    <property type="entry name" value="TPR-like_helical_dom_sf"/>
</dbReference>
<proteinExistence type="predicted"/>
<evidence type="ECO:0000313" key="2">
    <source>
        <dbReference type="EMBL" id="HAN26573.1"/>
    </source>
</evidence>
<evidence type="ECO:0000256" key="1">
    <source>
        <dbReference type="PROSITE-ProRule" id="PRU00339"/>
    </source>
</evidence>
<comment type="caution">
    <text evidence="2">The sequence shown here is derived from an EMBL/GenBank/DDBJ whole genome shotgun (WGS) entry which is preliminary data.</text>
</comment>
<accession>A0A3C1KJC6</accession>
<gene>
    <name evidence="2" type="ORF">DCP75_02390</name>
</gene>
<evidence type="ECO:0000313" key="3">
    <source>
        <dbReference type="Proteomes" id="UP000259273"/>
    </source>
</evidence>
<organism evidence="2 3">
    <name type="scientific">Haliea salexigens</name>
    <dbReference type="NCBI Taxonomy" id="287487"/>
    <lineage>
        <taxon>Bacteria</taxon>
        <taxon>Pseudomonadati</taxon>
        <taxon>Pseudomonadota</taxon>
        <taxon>Gammaproteobacteria</taxon>
        <taxon>Cellvibrionales</taxon>
        <taxon>Halieaceae</taxon>
        <taxon>Haliea</taxon>
    </lineage>
</organism>
<name>A0A3C1KJC6_9GAMM</name>
<dbReference type="PANTHER" id="PTHR12558:SF13">
    <property type="entry name" value="CELL DIVISION CYCLE PROTEIN 27 HOMOLOG"/>
    <property type="match status" value="1"/>
</dbReference>
<reference evidence="2 3" key="1">
    <citation type="journal article" date="2018" name="Nat. Biotechnol.">
        <title>A standardized bacterial taxonomy based on genome phylogeny substantially revises the tree of life.</title>
        <authorList>
            <person name="Parks D.H."/>
            <person name="Chuvochina M."/>
            <person name="Waite D.W."/>
            <person name="Rinke C."/>
            <person name="Skarshewski A."/>
            <person name="Chaumeil P.A."/>
            <person name="Hugenholtz P."/>
        </authorList>
    </citation>
    <scope>NUCLEOTIDE SEQUENCE [LARGE SCALE GENOMIC DNA]</scope>
    <source>
        <strain evidence="2">UBA9158</strain>
    </source>
</reference>
<sequence>MLIRKGQPAQAVPHLAVVARNDLQANFPMLLSGFRDLPTGEKAALADAVAALLNERPKDSGLLLTHALILDELGDTPGTRATVERLLAEEPGQTQGLMLDAKLRVEAEEKQPFRRIEAALAEQPDNNVLRLQYARLLTRSDIDAARRQFEILSARSPRDGDLLLSLALLNQDAGDTLAAKAYLRQVLALEQRVDEANYYLGRVLEQEDRPDEAIAAYRKVEDPGSREFFNARGRVGRLLIEQGNVSESAAFFDQQRDAYSAVAEQLFALESELLTRADLLDASVALLDQALAALPDASSLRYSRAMLREQLGDLEGMEADLRYILQGNPNNATALNALGYTLSNNSNRFAEAEQLISRALTLAPEEPAILDSMGWVLFRQERPEEALHYLQRAWAGLQDPEVAAHLGEVLWTLGREDDALAIWRSGLQLDPEHRTLLQTLQRLQVPPAQLSGE</sequence>
<dbReference type="Pfam" id="PF13432">
    <property type="entry name" value="TPR_16"/>
    <property type="match status" value="2"/>
</dbReference>
<dbReference type="AlphaFoldDB" id="A0A3C1KJC6"/>